<dbReference type="GO" id="GO:0016779">
    <property type="term" value="F:nucleotidyltransferase activity"/>
    <property type="evidence" value="ECO:0007669"/>
    <property type="project" value="UniProtKB-KW"/>
</dbReference>
<feature type="domain" description="Nucleotidyl transferase" evidence="3">
    <location>
        <begin position="4"/>
        <end position="164"/>
    </location>
</feature>
<evidence type="ECO:0000259" key="3">
    <source>
        <dbReference type="Pfam" id="PF00483"/>
    </source>
</evidence>
<accession>A0A1F5NTH0</accession>
<evidence type="ECO:0000256" key="1">
    <source>
        <dbReference type="ARBA" id="ARBA00022679"/>
    </source>
</evidence>
<dbReference type="STRING" id="1817822.A2826_00320"/>
<organism evidence="4 5">
    <name type="scientific">Candidatus Doudnabacteria bacterium RIFCSPHIGHO2_01_FULL_43_23</name>
    <dbReference type="NCBI Taxonomy" id="1817822"/>
    <lineage>
        <taxon>Bacteria</taxon>
        <taxon>Candidatus Doudnaibacteriota</taxon>
    </lineage>
</organism>
<dbReference type="InterPro" id="IPR005835">
    <property type="entry name" value="NTP_transferase_dom"/>
</dbReference>
<gene>
    <name evidence="4" type="ORF">A2826_00320</name>
</gene>
<evidence type="ECO:0000313" key="4">
    <source>
        <dbReference type="EMBL" id="OGE80957.1"/>
    </source>
</evidence>
<feature type="non-terminal residue" evidence="4">
    <location>
        <position position="194"/>
    </location>
</feature>
<protein>
    <recommendedName>
        <fullName evidence="3">Nucleotidyl transferase domain-containing protein</fullName>
    </recommendedName>
</protein>
<evidence type="ECO:0000313" key="5">
    <source>
        <dbReference type="Proteomes" id="UP000177912"/>
    </source>
</evidence>
<dbReference type="EMBL" id="MFEI01000015">
    <property type="protein sequence ID" value="OGE80957.1"/>
    <property type="molecule type" value="Genomic_DNA"/>
</dbReference>
<keyword evidence="1" id="KW-0808">Transferase</keyword>
<dbReference type="PANTHER" id="PTHR43584">
    <property type="entry name" value="NUCLEOTIDYL TRANSFERASE"/>
    <property type="match status" value="1"/>
</dbReference>
<keyword evidence="2" id="KW-0548">Nucleotidyltransferase</keyword>
<dbReference type="Proteomes" id="UP000177912">
    <property type="component" value="Unassembled WGS sequence"/>
</dbReference>
<dbReference type="InterPro" id="IPR050065">
    <property type="entry name" value="GlmU-like"/>
</dbReference>
<proteinExistence type="predicted"/>
<dbReference type="PANTHER" id="PTHR43584:SF8">
    <property type="entry name" value="N-ACETYLMURAMATE ALPHA-1-PHOSPHATE URIDYLYLTRANSFERASE"/>
    <property type="match status" value="1"/>
</dbReference>
<dbReference type="InterPro" id="IPR029044">
    <property type="entry name" value="Nucleotide-diphossugar_trans"/>
</dbReference>
<evidence type="ECO:0000256" key="2">
    <source>
        <dbReference type="ARBA" id="ARBA00022695"/>
    </source>
</evidence>
<dbReference type="SUPFAM" id="SSF53448">
    <property type="entry name" value="Nucleotide-diphospho-sugar transferases"/>
    <property type="match status" value="1"/>
</dbReference>
<dbReference type="Gene3D" id="3.90.550.10">
    <property type="entry name" value="Spore Coat Polysaccharide Biosynthesis Protein SpsA, Chain A"/>
    <property type="match status" value="1"/>
</dbReference>
<comment type="caution">
    <text evidence="4">The sequence shown here is derived from an EMBL/GenBank/DDBJ whole genome shotgun (WGS) entry which is preliminary data.</text>
</comment>
<sequence length="194" mass="21440">MGSLTKDRPKPLLTIDDKSLIEHSLEALPKEITEVVLVVGYLAHQIEEAIGREFGGRKITYIEQKELLGTGHALSICKDLIKGKFLVLMGDDLYATSDLDELIKHPMGLLARKVGQDSTNDFQAEVAIDDTGKLIDIIERQPVRAGSYSNCGAYVLDKRYFDLPLVLAGNKTKEFGLPQTMLQLAKNGSRIDIV</sequence>
<dbReference type="AlphaFoldDB" id="A0A1F5NTH0"/>
<reference evidence="4 5" key="1">
    <citation type="journal article" date="2016" name="Nat. Commun.">
        <title>Thousands of microbial genomes shed light on interconnected biogeochemical processes in an aquifer system.</title>
        <authorList>
            <person name="Anantharaman K."/>
            <person name="Brown C.T."/>
            <person name="Hug L.A."/>
            <person name="Sharon I."/>
            <person name="Castelle C.J."/>
            <person name="Probst A.J."/>
            <person name="Thomas B.C."/>
            <person name="Singh A."/>
            <person name="Wilkins M.J."/>
            <person name="Karaoz U."/>
            <person name="Brodie E.L."/>
            <person name="Williams K.H."/>
            <person name="Hubbard S.S."/>
            <person name="Banfield J.F."/>
        </authorList>
    </citation>
    <scope>NUCLEOTIDE SEQUENCE [LARGE SCALE GENOMIC DNA]</scope>
</reference>
<dbReference type="Pfam" id="PF00483">
    <property type="entry name" value="NTP_transferase"/>
    <property type="match status" value="1"/>
</dbReference>
<name>A0A1F5NTH0_9BACT</name>